<sequence>MREKKSTVREFVYLTIALIPITLFSYIQYINQRNAELEYVGVYYLTEYPNCDTCVLNLNSDNAYTVIFDDRTLEQGKWKYSSGGDYWIVDIGKNGQLGSGKYKYNDRKNNFKE</sequence>
<evidence type="ECO:0000313" key="2">
    <source>
        <dbReference type="EMBL" id="SDK45344.1"/>
    </source>
</evidence>
<protein>
    <submittedName>
        <fullName evidence="2">Uncharacterized protein</fullName>
    </submittedName>
</protein>
<reference evidence="2 3" key="1">
    <citation type="submission" date="2016-10" db="EMBL/GenBank/DDBJ databases">
        <authorList>
            <person name="de Groot N.N."/>
        </authorList>
    </citation>
    <scope>NUCLEOTIDE SEQUENCE [LARGE SCALE GENOMIC DNA]</scope>
    <source>
        <strain evidence="2 3">DSM 25186</strain>
    </source>
</reference>
<keyword evidence="1" id="KW-0472">Membrane</keyword>
<accession>A0A1G9C1I1</accession>
<evidence type="ECO:0000313" key="3">
    <source>
        <dbReference type="Proteomes" id="UP000198510"/>
    </source>
</evidence>
<keyword evidence="1" id="KW-1133">Transmembrane helix</keyword>
<organism evidence="2 3">
    <name type="scientific">Catalinimonas alkaloidigena</name>
    <dbReference type="NCBI Taxonomy" id="1075417"/>
    <lineage>
        <taxon>Bacteria</taxon>
        <taxon>Pseudomonadati</taxon>
        <taxon>Bacteroidota</taxon>
        <taxon>Cytophagia</taxon>
        <taxon>Cytophagales</taxon>
        <taxon>Catalimonadaceae</taxon>
        <taxon>Catalinimonas</taxon>
    </lineage>
</organism>
<name>A0A1G9C1I1_9BACT</name>
<dbReference type="EMBL" id="FNFO01000002">
    <property type="protein sequence ID" value="SDK45344.1"/>
    <property type="molecule type" value="Genomic_DNA"/>
</dbReference>
<keyword evidence="1" id="KW-0812">Transmembrane</keyword>
<feature type="transmembrane region" description="Helical" evidence="1">
    <location>
        <begin position="12"/>
        <end position="30"/>
    </location>
</feature>
<proteinExistence type="predicted"/>
<gene>
    <name evidence="2" type="ORF">SAMN05421823_102769</name>
</gene>
<keyword evidence="3" id="KW-1185">Reference proteome</keyword>
<evidence type="ECO:0000256" key="1">
    <source>
        <dbReference type="SAM" id="Phobius"/>
    </source>
</evidence>
<dbReference type="AlphaFoldDB" id="A0A1G9C1I1"/>
<dbReference type="Proteomes" id="UP000198510">
    <property type="component" value="Unassembled WGS sequence"/>
</dbReference>